<gene>
    <name evidence="2" type="ORF">H0A61_02062</name>
</gene>
<protein>
    <submittedName>
        <fullName evidence="2">Uncharacterized protein</fullName>
    </submittedName>
</protein>
<evidence type="ECO:0000256" key="1">
    <source>
        <dbReference type="SAM" id="Phobius"/>
    </source>
</evidence>
<evidence type="ECO:0000313" key="2">
    <source>
        <dbReference type="EMBL" id="QSQ09683.1"/>
    </source>
</evidence>
<dbReference type="RefSeq" id="WP_206707025.1">
    <property type="nucleotide sequence ID" value="NZ_CP059066.1"/>
</dbReference>
<feature type="transmembrane region" description="Helical" evidence="1">
    <location>
        <begin position="141"/>
        <end position="158"/>
    </location>
</feature>
<proteinExistence type="predicted"/>
<reference evidence="2" key="1">
    <citation type="submission" date="2020-07" db="EMBL/GenBank/DDBJ databases">
        <title>Koleobacter methoxysyntrophicus gen. nov., sp. nov., a novel anaerobic bacterium isolated from deep subsurface oil field and proposal of Koleobacterales ord. nov. in the phylum Firmicutes.</title>
        <authorList>
            <person name="Sakamoto S."/>
            <person name="Tamaki H."/>
        </authorList>
    </citation>
    <scope>NUCLEOTIDE SEQUENCE</scope>
    <source>
        <strain evidence="2">NRmbB1</strain>
    </source>
</reference>
<keyword evidence="3" id="KW-1185">Reference proteome</keyword>
<keyword evidence="1" id="KW-0812">Transmembrane</keyword>
<sequence>MPIHELGHWLGYRFNGVPAILHYNYTEPLINTQNIWGIAGGPLISLGLALFGLLMVYHNENNKDLWAYFSIIMCLTRLLPYILLLLMPRGFIENDEGLIAKSMDIPVWLVYLIFIILFISILISIKYKFKENFYINLKKYKYGYIIFLIMFIVMGIHII</sequence>
<keyword evidence="1" id="KW-1133">Transmembrane helix</keyword>
<dbReference type="AlphaFoldDB" id="A0A8A0RN46"/>
<feature type="transmembrane region" description="Helical" evidence="1">
    <location>
        <begin position="107"/>
        <end position="129"/>
    </location>
</feature>
<dbReference type="Proteomes" id="UP000662904">
    <property type="component" value="Chromosome"/>
</dbReference>
<dbReference type="EMBL" id="CP059066">
    <property type="protein sequence ID" value="QSQ09683.1"/>
    <property type="molecule type" value="Genomic_DNA"/>
</dbReference>
<feature type="transmembrane region" description="Helical" evidence="1">
    <location>
        <begin position="35"/>
        <end position="58"/>
    </location>
</feature>
<organism evidence="2 3">
    <name type="scientific">Koleobacter methoxysyntrophicus</name>
    <dbReference type="NCBI Taxonomy" id="2751313"/>
    <lineage>
        <taxon>Bacteria</taxon>
        <taxon>Bacillati</taxon>
        <taxon>Bacillota</taxon>
        <taxon>Clostridia</taxon>
        <taxon>Koleobacterales</taxon>
        <taxon>Koleobacteraceae</taxon>
        <taxon>Koleobacter</taxon>
    </lineage>
</organism>
<name>A0A8A0RN46_9FIRM</name>
<dbReference type="KEGG" id="kme:H0A61_02062"/>
<accession>A0A8A0RN46</accession>
<keyword evidence="1" id="KW-0472">Membrane</keyword>
<feature type="transmembrane region" description="Helical" evidence="1">
    <location>
        <begin position="65"/>
        <end position="87"/>
    </location>
</feature>
<evidence type="ECO:0000313" key="3">
    <source>
        <dbReference type="Proteomes" id="UP000662904"/>
    </source>
</evidence>